<feature type="compositionally biased region" description="Gly residues" evidence="1">
    <location>
        <begin position="75"/>
        <end position="85"/>
    </location>
</feature>
<evidence type="ECO:0000313" key="4">
    <source>
        <dbReference type="Proteomes" id="UP001516464"/>
    </source>
</evidence>
<sequence>MDQNNNPTNLFNGQFFQSTPQKSTSTSNPQQTGFSWSNTNSPASKPSYSLLQPLGSQQSNPFNSNLQTGSLPPLGGSGSLLGSGSNTLGGGASSLGSGMPSLGSGVPSLGSGIPSLGSTGSSLGTSNTVLGSVNTLGGTSTLGTQPIGQLSTPLGTQLTNPLGSQSTFGGTNLNQPSSNLFQSNFSNTQPWGAARKGSKDTPFKSHRVRDDNGLYYTANHLGFISDYTKKSTEEIRSEDYELGRKPMASKSFSLGQSFNQSFTPQISQQSPFTTSQPAFTTQSTTQQSFNPLSNQATLNLTTAPTFNTPSNTTSFNGSSLNPPSTTPHSTSNLNAPSLSTSTFNTTNQNTAQNSFSQTPFNQSTAQPSYNTTPFSQSTAQQIQPPFNQTPEYKNPFQSFNTPSTNQSYTSNATLNPITNYSSNNTGLTANQPFNTQTATSTSQTTTQPTVDYSDPYLIKGIKFEKVEPIKHSYKRIEYMDPIFEDEPIQKTEHIDLKLRAPKPRHRGHIYTIPSLEEVIHMREVNHLNIIFEGKGKIEYLDPVDVECIKIENIESKVFFDDPAVSIGVSINDMIGTGLNKRARVYIEKCYPYSKSLGGFITTRSEEFPLMGIQEKYIYELKKDKTRRFVDYDYERGLYVYEINHF</sequence>
<feature type="compositionally biased region" description="Low complexity" evidence="1">
    <location>
        <begin position="301"/>
        <end position="315"/>
    </location>
</feature>
<feature type="region of interest" description="Disordered" evidence="1">
    <location>
        <begin position="1"/>
        <end position="85"/>
    </location>
</feature>
<organism evidence="3 4">
    <name type="scientific">Astathelohania contejeani</name>
    <dbReference type="NCBI Taxonomy" id="164912"/>
    <lineage>
        <taxon>Eukaryota</taxon>
        <taxon>Fungi</taxon>
        <taxon>Fungi incertae sedis</taxon>
        <taxon>Microsporidia</taxon>
        <taxon>Astathelohaniidae</taxon>
        <taxon>Astathelohania</taxon>
    </lineage>
</organism>
<evidence type="ECO:0000313" key="3">
    <source>
        <dbReference type="EMBL" id="KAF7682961.1"/>
    </source>
</evidence>
<dbReference type="Proteomes" id="UP001516464">
    <property type="component" value="Unassembled WGS sequence"/>
</dbReference>
<comment type="caution">
    <text evidence="3">The sequence shown here is derived from an EMBL/GenBank/DDBJ whole genome shotgun (WGS) entry which is preliminary data.</text>
</comment>
<gene>
    <name evidence="3" type="primary">NUP116</name>
    <name evidence="3" type="ORF">TCON_1825</name>
</gene>
<feature type="region of interest" description="Disordered" evidence="1">
    <location>
        <begin position="429"/>
        <end position="449"/>
    </location>
</feature>
<proteinExistence type="predicted"/>
<protein>
    <submittedName>
        <fullName evidence="3">Nucleoporin</fullName>
    </submittedName>
</protein>
<dbReference type="InterPro" id="IPR007230">
    <property type="entry name" value="Nup98_auto-Pept-S59_dom"/>
</dbReference>
<accession>A0ABQ7HXR4</accession>
<feature type="region of interest" description="Disordered" evidence="1">
    <location>
        <begin position="301"/>
        <end position="381"/>
    </location>
</feature>
<dbReference type="Gene3D" id="3.30.1610.10">
    <property type="entry name" value="Peptidase S59, nucleoporin"/>
    <property type="match status" value="1"/>
</dbReference>
<evidence type="ECO:0000256" key="1">
    <source>
        <dbReference type="SAM" id="MobiDB-lite"/>
    </source>
</evidence>
<feature type="compositionally biased region" description="Polar residues" evidence="1">
    <location>
        <begin position="316"/>
        <end position="338"/>
    </location>
</feature>
<feature type="compositionally biased region" description="Polar residues" evidence="1">
    <location>
        <begin position="359"/>
        <end position="381"/>
    </location>
</feature>
<keyword evidence="4" id="KW-1185">Reference proteome</keyword>
<dbReference type="InterPro" id="IPR036903">
    <property type="entry name" value="Nup98_auto-Pept-S59_dom_sf"/>
</dbReference>
<dbReference type="SUPFAM" id="SSF82215">
    <property type="entry name" value="C-terminal autoproteolytic domain of nucleoporin nup98"/>
    <property type="match status" value="1"/>
</dbReference>
<dbReference type="Pfam" id="PF04096">
    <property type="entry name" value="Nucleoporin2"/>
    <property type="match status" value="1"/>
</dbReference>
<feature type="region of interest" description="Disordered" evidence="1">
    <location>
        <begin position="262"/>
        <end position="288"/>
    </location>
</feature>
<feature type="domain" description="Peptidase S59" evidence="2">
    <location>
        <begin position="506"/>
        <end position="645"/>
    </location>
</feature>
<reference evidence="3 4" key="1">
    <citation type="submission" date="2019-01" db="EMBL/GenBank/DDBJ databases">
        <title>Genomes sequencing and comparative genomics of infectious freshwater microsporidia, Cucumispora dikerogammari and Thelohania contejeani.</title>
        <authorList>
            <person name="Cormier A."/>
            <person name="Giraud I."/>
            <person name="Wattier R."/>
            <person name="Teixeira M."/>
            <person name="Grandjean F."/>
            <person name="Rigaud T."/>
            <person name="Cordaux R."/>
        </authorList>
    </citation>
    <scope>NUCLEOTIDE SEQUENCE [LARGE SCALE GENOMIC DNA]</scope>
    <source>
        <strain evidence="3">T1</strain>
        <tissue evidence="3">Spores</tissue>
    </source>
</reference>
<feature type="compositionally biased region" description="Low complexity" evidence="1">
    <location>
        <begin position="339"/>
        <end position="358"/>
    </location>
</feature>
<dbReference type="EMBL" id="SBIQ01000150">
    <property type="protein sequence ID" value="KAF7682961.1"/>
    <property type="molecule type" value="Genomic_DNA"/>
</dbReference>
<feature type="compositionally biased region" description="Polar residues" evidence="1">
    <location>
        <begin position="1"/>
        <end position="67"/>
    </location>
</feature>
<name>A0ABQ7HXR4_9MICR</name>
<dbReference type="PROSITE" id="PS51434">
    <property type="entry name" value="NUP_C"/>
    <property type="match status" value="1"/>
</dbReference>
<feature type="compositionally biased region" description="Low complexity" evidence="1">
    <location>
        <begin position="435"/>
        <end position="449"/>
    </location>
</feature>
<evidence type="ECO:0000259" key="2">
    <source>
        <dbReference type="PROSITE" id="PS51434"/>
    </source>
</evidence>
<feature type="compositionally biased region" description="Low complexity" evidence="1">
    <location>
        <begin position="270"/>
        <end position="288"/>
    </location>
</feature>